<dbReference type="PRINTS" id="PR00477">
    <property type="entry name" value="PHGLYCKINASE"/>
</dbReference>
<dbReference type="InParanoid" id="A0A4R2PPE1"/>
<evidence type="ECO:0000256" key="11">
    <source>
        <dbReference type="ARBA" id="ARBA00022840"/>
    </source>
</evidence>
<dbReference type="PANTHER" id="PTHR11406:SF23">
    <property type="entry name" value="PHOSPHOGLYCERATE KINASE 1, CHLOROPLASTIC-RELATED"/>
    <property type="match status" value="1"/>
</dbReference>
<evidence type="ECO:0000256" key="8">
    <source>
        <dbReference type="ARBA" id="ARBA00022679"/>
    </source>
</evidence>
<dbReference type="FunFam" id="3.40.50.1260:FF:000031">
    <property type="entry name" value="Phosphoglycerate kinase 1"/>
    <property type="match status" value="1"/>
</dbReference>
<comment type="catalytic activity">
    <reaction evidence="1 13 16">
        <text>(2R)-3-phosphoglycerate + ATP = (2R)-3-phospho-glyceroyl phosphate + ADP</text>
        <dbReference type="Rhea" id="RHEA:14801"/>
        <dbReference type="ChEBI" id="CHEBI:30616"/>
        <dbReference type="ChEBI" id="CHEBI:57604"/>
        <dbReference type="ChEBI" id="CHEBI:58272"/>
        <dbReference type="ChEBI" id="CHEBI:456216"/>
        <dbReference type="EC" id="2.7.2.3"/>
    </reaction>
</comment>
<keyword evidence="9 13" id="KW-0547">Nucleotide-binding</keyword>
<feature type="binding site" evidence="13">
    <location>
        <position position="37"/>
    </location>
    <ligand>
        <name>substrate</name>
    </ligand>
</feature>
<evidence type="ECO:0000256" key="6">
    <source>
        <dbReference type="ARBA" id="ARBA00016471"/>
    </source>
</evidence>
<evidence type="ECO:0000256" key="15">
    <source>
        <dbReference type="PIRSR" id="PIRSR000724-2"/>
    </source>
</evidence>
<dbReference type="UniPathway" id="UPA00109">
    <property type="reaction ID" value="UER00185"/>
</dbReference>
<keyword evidence="10 13" id="KW-0418">Kinase</keyword>
<dbReference type="Gene3D" id="3.40.50.1260">
    <property type="entry name" value="Phosphoglycerate kinase, N-terminal domain"/>
    <property type="match status" value="2"/>
</dbReference>
<keyword evidence="18" id="KW-1185">Reference proteome</keyword>
<dbReference type="HAMAP" id="MF_00145">
    <property type="entry name" value="Phosphoglyc_kinase"/>
    <property type="match status" value="1"/>
</dbReference>
<evidence type="ECO:0000256" key="1">
    <source>
        <dbReference type="ARBA" id="ARBA00000642"/>
    </source>
</evidence>
<dbReference type="SUPFAM" id="SSF53748">
    <property type="entry name" value="Phosphoglycerate kinase"/>
    <property type="match status" value="1"/>
</dbReference>
<comment type="similarity">
    <text evidence="3 13 16">Belongs to the phosphoglycerate kinase family.</text>
</comment>
<feature type="binding site" evidence="13 14">
    <location>
        <begin position="22"/>
        <end position="24"/>
    </location>
    <ligand>
        <name>substrate</name>
    </ligand>
</feature>
<dbReference type="GO" id="GO:0006094">
    <property type="term" value="P:gluconeogenesis"/>
    <property type="evidence" value="ECO:0007669"/>
    <property type="project" value="TreeGrafter"/>
</dbReference>
<keyword evidence="11 13" id="KW-0067">ATP-binding</keyword>
<feature type="binding site" evidence="13 14">
    <location>
        <begin position="60"/>
        <end position="63"/>
    </location>
    <ligand>
        <name>substrate</name>
    </ligand>
</feature>
<dbReference type="FunCoup" id="A0A4R2PPE1">
    <property type="interactions" value="522"/>
</dbReference>
<evidence type="ECO:0000256" key="7">
    <source>
        <dbReference type="ARBA" id="ARBA00022490"/>
    </source>
</evidence>
<dbReference type="FunFam" id="3.40.50.1260:FF:000006">
    <property type="entry name" value="Phosphoglycerate kinase"/>
    <property type="match status" value="1"/>
</dbReference>
<gene>
    <name evidence="13" type="primary">pgk</name>
    <name evidence="17" type="ORF">EV659_10244</name>
</gene>
<protein>
    <recommendedName>
        <fullName evidence="6 13">Phosphoglycerate kinase</fullName>
        <ecNumber evidence="5 13">2.7.2.3</ecNumber>
    </recommendedName>
</protein>
<evidence type="ECO:0000256" key="13">
    <source>
        <dbReference type="HAMAP-Rule" id="MF_00145"/>
    </source>
</evidence>
<feature type="binding site" evidence="13">
    <location>
        <position position="117"/>
    </location>
    <ligand>
        <name>substrate</name>
    </ligand>
</feature>
<feature type="binding site" evidence="13 15">
    <location>
        <position position="322"/>
    </location>
    <ligand>
        <name>ATP</name>
        <dbReference type="ChEBI" id="CHEBI:30616"/>
    </ligand>
</feature>
<evidence type="ECO:0000256" key="14">
    <source>
        <dbReference type="PIRSR" id="PIRSR000724-1"/>
    </source>
</evidence>
<proteinExistence type="inferred from homology"/>
<dbReference type="GO" id="GO:0004618">
    <property type="term" value="F:phosphoglycerate kinase activity"/>
    <property type="evidence" value="ECO:0007669"/>
    <property type="project" value="UniProtKB-UniRule"/>
</dbReference>
<feature type="binding site" evidence="14">
    <location>
        <position position="37"/>
    </location>
    <ligand>
        <name>(2R)-3-phosphoglycerate</name>
        <dbReference type="ChEBI" id="CHEBI:58272"/>
    </ligand>
</feature>
<dbReference type="PANTHER" id="PTHR11406">
    <property type="entry name" value="PHOSPHOGLYCERATE KINASE"/>
    <property type="match status" value="1"/>
</dbReference>
<organism evidence="17 18">
    <name type="scientific">Rhodothalassium salexigens DSM 2132</name>
    <dbReference type="NCBI Taxonomy" id="1188247"/>
    <lineage>
        <taxon>Bacteria</taxon>
        <taxon>Pseudomonadati</taxon>
        <taxon>Pseudomonadota</taxon>
        <taxon>Alphaproteobacteria</taxon>
        <taxon>Rhodothalassiales</taxon>
        <taxon>Rhodothalassiaceae</taxon>
        <taxon>Rhodothalassium</taxon>
    </lineage>
</organism>
<evidence type="ECO:0000256" key="16">
    <source>
        <dbReference type="RuleBase" id="RU000532"/>
    </source>
</evidence>
<evidence type="ECO:0000256" key="3">
    <source>
        <dbReference type="ARBA" id="ARBA00008982"/>
    </source>
</evidence>
<dbReference type="GO" id="GO:0005829">
    <property type="term" value="C:cytosol"/>
    <property type="evidence" value="ECO:0007669"/>
    <property type="project" value="TreeGrafter"/>
</dbReference>
<feature type="binding site" evidence="13 15">
    <location>
        <position position="200"/>
    </location>
    <ligand>
        <name>ATP</name>
        <dbReference type="ChEBI" id="CHEBI:30616"/>
    </ligand>
</feature>
<dbReference type="InterPro" id="IPR015824">
    <property type="entry name" value="Phosphoglycerate_kinase_N"/>
</dbReference>
<dbReference type="EC" id="2.7.2.3" evidence="5 13"/>
<comment type="caution">
    <text evidence="17">The sequence shown here is derived from an EMBL/GenBank/DDBJ whole genome shotgun (WGS) entry which is preliminary data.</text>
</comment>
<dbReference type="AlphaFoldDB" id="A0A4R2PPE1"/>
<dbReference type="EMBL" id="SLXO01000002">
    <property type="protein sequence ID" value="TCP37639.1"/>
    <property type="molecule type" value="Genomic_DNA"/>
</dbReference>
<reference evidence="17 18" key="1">
    <citation type="submission" date="2019-03" db="EMBL/GenBank/DDBJ databases">
        <title>Genomic Encyclopedia of Type Strains, Phase IV (KMG-IV): sequencing the most valuable type-strain genomes for metagenomic binning, comparative biology and taxonomic classification.</title>
        <authorList>
            <person name="Goeker M."/>
        </authorList>
    </citation>
    <scope>NUCLEOTIDE SEQUENCE [LARGE SCALE GENOMIC DNA]</scope>
    <source>
        <strain evidence="17 18">DSM 2132</strain>
    </source>
</reference>
<dbReference type="OrthoDB" id="9808460at2"/>
<comment type="subcellular location">
    <subcellularLocation>
        <location evidence="13">Cytoplasm</location>
    </subcellularLocation>
</comment>
<dbReference type="PIRSF" id="PIRSF000724">
    <property type="entry name" value="Pgk"/>
    <property type="match status" value="1"/>
</dbReference>
<dbReference type="GO" id="GO:0005524">
    <property type="term" value="F:ATP binding"/>
    <property type="evidence" value="ECO:0007669"/>
    <property type="project" value="UniProtKB-KW"/>
</dbReference>
<evidence type="ECO:0000313" key="17">
    <source>
        <dbReference type="EMBL" id="TCP37639.1"/>
    </source>
</evidence>
<comment type="subunit">
    <text evidence="4 13">Monomer.</text>
</comment>
<keyword evidence="12 13" id="KW-0324">Glycolysis</keyword>
<feature type="binding site" evidence="14">
    <location>
        <position position="150"/>
    </location>
    <ligand>
        <name>(2R)-3-phosphoglycerate</name>
        <dbReference type="ChEBI" id="CHEBI:58272"/>
    </ligand>
</feature>
<dbReference type="RefSeq" id="WP_132707223.1">
    <property type="nucleotide sequence ID" value="NZ_JACIGF010000002.1"/>
</dbReference>
<sequence length="395" mass="40732">MSFRTIKDLGALDGKTVLLRTDLNAPMSDGRVTDDTRLRQAADSIRSLRAKGARVAVLSHFDRPKGRRVPEMSLKPLAEPLARLLGETVTFADDCVGEPAERALANGAQVVLLENVRFHPGEEANDAAFAQALAGLGHAFVNDAFSASHRAHASIAGIADHLPAAAGLGMEADVAALEKALTAPERPVGALVGGAKVSTKLAVLEHLVDKVDHLIIGGGMANTFLAARGIDVKASLCEHDLLDTARAIERAAEAAGCTLHLPVDAVVARAFKAHADTRTVPVDALDDGEMILDIGPTSVAALTAVLAEIRTLVWNGPLGAFEVPPFDAATNAVAQAAAARTEAGSLLSVAGGGDTVAALAHAGVKTAFSHVSTAGGAFLEWMEGRTLPGVAAIRL</sequence>
<evidence type="ECO:0000256" key="2">
    <source>
        <dbReference type="ARBA" id="ARBA00004838"/>
    </source>
</evidence>
<evidence type="ECO:0000256" key="4">
    <source>
        <dbReference type="ARBA" id="ARBA00011245"/>
    </source>
</evidence>
<evidence type="ECO:0000256" key="12">
    <source>
        <dbReference type="ARBA" id="ARBA00023152"/>
    </source>
</evidence>
<name>A0A4R2PPE1_RHOSA</name>
<dbReference type="Pfam" id="PF00162">
    <property type="entry name" value="PGK"/>
    <property type="match status" value="1"/>
</dbReference>
<dbReference type="InterPro" id="IPR015911">
    <property type="entry name" value="Phosphoglycerate_kinase_CS"/>
</dbReference>
<dbReference type="GO" id="GO:0006096">
    <property type="term" value="P:glycolytic process"/>
    <property type="evidence" value="ECO:0007669"/>
    <property type="project" value="UniProtKB-UniRule"/>
</dbReference>
<dbReference type="PROSITE" id="PS00111">
    <property type="entry name" value="PGLYCERATE_KINASE"/>
    <property type="match status" value="1"/>
</dbReference>
<feature type="binding site" evidence="13">
    <location>
        <position position="150"/>
    </location>
    <ligand>
        <name>substrate</name>
    </ligand>
</feature>
<keyword evidence="7 13" id="KW-0963">Cytoplasm</keyword>
<evidence type="ECO:0000256" key="5">
    <source>
        <dbReference type="ARBA" id="ARBA00013061"/>
    </source>
</evidence>
<comment type="pathway">
    <text evidence="2 13">Carbohydrate degradation; glycolysis; pyruvate from D-glyceraldehyde 3-phosphate: step 2/5.</text>
</comment>
<dbReference type="InterPro" id="IPR001576">
    <property type="entry name" value="Phosphoglycerate_kinase"/>
</dbReference>
<evidence type="ECO:0000256" key="10">
    <source>
        <dbReference type="ARBA" id="ARBA00022777"/>
    </source>
</evidence>
<evidence type="ECO:0000313" key="18">
    <source>
        <dbReference type="Proteomes" id="UP000295399"/>
    </source>
</evidence>
<accession>A0A4R2PPE1</accession>
<dbReference type="GO" id="GO:0043531">
    <property type="term" value="F:ADP binding"/>
    <property type="evidence" value="ECO:0007669"/>
    <property type="project" value="TreeGrafter"/>
</dbReference>
<feature type="binding site" evidence="14">
    <location>
        <position position="117"/>
    </location>
    <ligand>
        <name>(2R)-3-phosphoglycerate</name>
        <dbReference type="ChEBI" id="CHEBI:58272"/>
    </ligand>
</feature>
<dbReference type="Proteomes" id="UP000295399">
    <property type="component" value="Unassembled WGS sequence"/>
</dbReference>
<evidence type="ECO:0000256" key="9">
    <source>
        <dbReference type="ARBA" id="ARBA00022741"/>
    </source>
</evidence>
<keyword evidence="8 13" id="KW-0808">Transferase</keyword>
<comment type="caution">
    <text evidence="13">Lacks conserved residue(s) required for the propagation of feature annotation.</text>
</comment>
<feature type="binding site" evidence="13 15">
    <location>
        <begin position="352"/>
        <end position="355"/>
    </location>
    <ligand>
        <name>ATP</name>
        <dbReference type="ChEBI" id="CHEBI:30616"/>
    </ligand>
</feature>
<dbReference type="InterPro" id="IPR036043">
    <property type="entry name" value="Phosphoglycerate_kinase_sf"/>
</dbReference>